<feature type="domain" description="Fumarylacetoacetase-like C-terminal" evidence="3">
    <location>
        <begin position="174"/>
        <end position="324"/>
    </location>
</feature>
<name>A0A8H3BEB4_9AGAM</name>
<evidence type="ECO:0000259" key="3">
    <source>
        <dbReference type="Pfam" id="PF01557"/>
    </source>
</evidence>
<evidence type="ECO:0000313" key="5">
    <source>
        <dbReference type="Proteomes" id="UP000663861"/>
    </source>
</evidence>
<keyword evidence="2" id="KW-0479">Metal-binding</keyword>
<comment type="caution">
    <text evidence="4">The sequence shown here is derived from an EMBL/GenBank/DDBJ whole genome shotgun (WGS) entry which is preliminary data.</text>
</comment>
<dbReference type="SUPFAM" id="SSF56529">
    <property type="entry name" value="FAH"/>
    <property type="match status" value="2"/>
</dbReference>
<evidence type="ECO:0000256" key="2">
    <source>
        <dbReference type="ARBA" id="ARBA00022723"/>
    </source>
</evidence>
<comment type="similarity">
    <text evidence="1">Belongs to the FAH family.</text>
</comment>
<organism evidence="4 5">
    <name type="scientific">Rhizoctonia solani</name>
    <dbReference type="NCBI Taxonomy" id="456999"/>
    <lineage>
        <taxon>Eukaryota</taxon>
        <taxon>Fungi</taxon>
        <taxon>Dikarya</taxon>
        <taxon>Basidiomycota</taxon>
        <taxon>Agaricomycotina</taxon>
        <taxon>Agaricomycetes</taxon>
        <taxon>Cantharellales</taxon>
        <taxon>Ceratobasidiaceae</taxon>
        <taxon>Rhizoctonia</taxon>
    </lineage>
</organism>
<protein>
    <recommendedName>
        <fullName evidence="3">Fumarylacetoacetase-like C-terminal domain-containing protein</fullName>
    </recommendedName>
</protein>
<dbReference type="InterPro" id="IPR011234">
    <property type="entry name" value="Fumarylacetoacetase-like_C"/>
</dbReference>
<dbReference type="Pfam" id="PF01557">
    <property type="entry name" value="FAA_hydrolase"/>
    <property type="match status" value="2"/>
</dbReference>
<feature type="domain" description="Fumarylacetoacetase-like C-terminal" evidence="3">
    <location>
        <begin position="81"/>
        <end position="173"/>
    </location>
</feature>
<evidence type="ECO:0000256" key="1">
    <source>
        <dbReference type="ARBA" id="ARBA00010211"/>
    </source>
</evidence>
<evidence type="ECO:0000313" key="4">
    <source>
        <dbReference type="EMBL" id="CAE6454368.1"/>
    </source>
</evidence>
<dbReference type="GO" id="GO:0018773">
    <property type="term" value="F:acetylpyruvate hydrolase activity"/>
    <property type="evidence" value="ECO:0007669"/>
    <property type="project" value="TreeGrafter"/>
</dbReference>
<proteinExistence type="inferred from homology"/>
<dbReference type="AlphaFoldDB" id="A0A8H3BEB4"/>
<gene>
    <name evidence="4" type="ORF">RDB_LOCUS58662</name>
</gene>
<sequence>MSHWTRLIRFTAVETGGKRVHIGQPLDPKVDVGLEILKKHTLKAHEISGSSVLDPSARVTSKVLTVDTLLEPVDPQQAGLVRCLGLNYKDHAAEAKMAIPEVPVLFCKPHTTLIPALAPIRIPRAAQPVKEHQSDYEVELAVVIGKDAKDVKENEALEYVLGYTGANDVSFRNAVVIGKDAKDVKENEALEYVLGYTGANDVSFRKHQLTTSQWCFSKSFDLTNPIGPALVRNTNHINPQNLPLTATLNSQLLQNGTTADQIFTVAKTIAFLSQGTTLKAGSIILTGTPAGVGFVREPKVWLKHGDEVRTYVGGGIGTLVNKVVEEGRAKL</sequence>
<dbReference type="InterPro" id="IPR036663">
    <property type="entry name" value="Fumarylacetoacetase_C_sf"/>
</dbReference>
<accession>A0A8H3BEB4</accession>
<dbReference type="GO" id="GO:0046872">
    <property type="term" value="F:metal ion binding"/>
    <property type="evidence" value="ECO:0007669"/>
    <property type="project" value="UniProtKB-KW"/>
</dbReference>
<reference evidence="4" key="1">
    <citation type="submission" date="2021-01" db="EMBL/GenBank/DDBJ databases">
        <authorList>
            <person name="Kaushik A."/>
        </authorList>
    </citation>
    <scope>NUCLEOTIDE SEQUENCE</scope>
    <source>
        <strain evidence="4">AG4-RS23</strain>
    </source>
</reference>
<dbReference type="PANTHER" id="PTHR11820">
    <property type="entry name" value="ACYLPYRUVASE"/>
    <property type="match status" value="1"/>
</dbReference>
<dbReference type="EMBL" id="CAJMWY010000991">
    <property type="protein sequence ID" value="CAE6454368.1"/>
    <property type="molecule type" value="Genomic_DNA"/>
</dbReference>
<dbReference type="PANTHER" id="PTHR11820:SF7">
    <property type="entry name" value="ACYLPYRUVASE FAHD1, MITOCHONDRIAL"/>
    <property type="match status" value="1"/>
</dbReference>
<dbReference type="Proteomes" id="UP000663861">
    <property type="component" value="Unassembled WGS sequence"/>
</dbReference>
<dbReference type="Gene3D" id="3.90.850.10">
    <property type="entry name" value="Fumarylacetoacetase-like, C-terminal domain"/>
    <property type="match status" value="2"/>
</dbReference>